<evidence type="ECO:0000313" key="2">
    <source>
        <dbReference type="Proteomes" id="UP000280307"/>
    </source>
</evidence>
<organism evidence="1 2">
    <name type="scientific">Candidatus Viridilinea halotolerans</name>
    <dbReference type="NCBI Taxonomy" id="2491704"/>
    <lineage>
        <taxon>Bacteria</taxon>
        <taxon>Bacillati</taxon>
        <taxon>Chloroflexota</taxon>
        <taxon>Chloroflexia</taxon>
        <taxon>Chloroflexales</taxon>
        <taxon>Chloroflexineae</taxon>
        <taxon>Oscillochloridaceae</taxon>
        <taxon>Candidatus Viridilinea</taxon>
    </lineage>
</organism>
<reference evidence="1 2" key="1">
    <citation type="submission" date="2018-12" db="EMBL/GenBank/DDBJ databases">
        <title>Genome Sequence of Candidatus Viridilinea halotolerans isolated from saline sulfide-rich spring.</title>
        <authorList>
            <person name="Grouzdev D.S."/>
            <person name="Burganskaya E.I."/>
            <person name="Krutkina M.S."/>
            <person name="Sukhacheva M.V."/>
            <person name="Gorlenko V.M."/>
        </authorList>
    </citation>
    <scope>NUCLEOTIDE SEQUENCE [LARGE SCALE GENOMIC DNA]</scope>
    <source>
        <strain evidence="1">Chok-6</strain>
    </source>
</reference>
<dbReference type="EMBL" id="RSAS01000372">
    <property type="protein sequence ID" value="RRR72824.1"/>
    <property type="molecule type" value="Genomic_DNA"/>
</dbReference>
<comment type="caution">
    <text evidence="1">The sequence shown here is derived from an EMBL/GenBank/DDBJ whole genome shotgun (WGS) entry which is preliminary data.</text>
</comment>
<accession>A0A426U113</accession>
<evidence type="ECO:0000313" key="1">
    <source>
        <dbReference type="EMBL" id="RRR72824.1"/>
    </source>
</evidence>
<gene>
    <name evidence="1" type="ORF">EI684_09640</name>
</gene>
<sequence length="264" mass="29302">MPSPFPGMDPYLEAAELWEDVHANLATELRAQLQPQLVPRYIAVLTPYVTYEEGSTGILSAIKPDVAVELHEAAFPWPQRTAPTLSAPLLGTSSIAEPEVAVKSQRIEVRRVGDEQLVTVIELLSPANKRLGSASLAAYQQKRRDLLRSDVHLLEIDLLRRGARWPIEPTLPPAPYFAFLSRVALRPTIEIWPVAWDDALPKLPVPLLTPDPDVQLELGPALARVYEQGAYALRVHYRRPPPPPELTAAEAVWCAEQVARMEVG</sequence>
<dbReference type="InterPro" id="IPR025132">
    <property type="entry name" value="DUF4058"/>
</dbReference>
<dbReference type="Pfam" id="PF13267">
    <property type="entry name" value="DUF4058"/>
    <property type="match status" value="1"/>
</dbReference>
<dbReference type="Proteomes" id="UP000280307">
    <property type="component" value="Unassembled WGS sequence"/>
</dbReference>
<proteinExistence type="predicted"/>
<name>A0A426U113_9CHLR</name>
<dbReference type="AlphaFoldDB" id="A0A426U113"/>
<protein>
    <submittedName>
        <fullName evidence="1">DUF4058 family protein</fullName>
    </submittedName>
</protein>